<evidence type="ECO:0000313" key="2">
    <source>
        <dbReference type="EMBL" id="GBL76884.1"/>
    </source>
</evidence>
<dbReference type="GO" id="GO:0015074">
    <property type="term" value="P:DNA integration"/>
    <property type="evidence" value="ECO:0007669"/>
    <property type="project" value="InterPro"/>
</dbReference>
<dbReference type="Gene3D" id="3.30.420.10">
    <property type="entry name" value="Ribonuclease H-like superfamily/Ribonuclease H"/>
    <property type="match status" value="1"/>
</dbReference>
<dbReference type="InterPro" id="IPR001584">
    <property type="entry name" value="Integrase_cat-core"/>
</dbReference>
<protein>
    <recommendedName>
        <fullName evidence="1">Integrase catalytic domain-containing protein</fullName>
    </recommendedName>
</protein>
<dbReference type="PROSITE" id="PS50994">
    <property type="entry name" value="INTEGRASE"/>
    <property type="match status" value="1"/>
</dbReference>
<evidence type="ECO:0000259" key="1">
    <source>
        <dbReference type="PROSITE" id="PS50994"/>
    </source>
</evidence>
<reference evidence="2 3" key="1">
    <citation type="journal article" date="2019" name="Sci. Rep.">
        <title>Orb-weaving spider Araneus ventricosus genome elucidates the spidroin gene catalogue.</title>
        <authorList>
            <person name="Kono N."/>
            <person name="Nakamura H."/>
            <person name="Ohtoshi R."/>
            <person name="Moran D.A.P."/>
            <person name="Shinohara A."/>
            <person name="Yoshida Y."/>
            <person name="Fujiwara M."/>
            <person name="Mori M."/>
            <person name="Tomita M."/>
            <person name="Arakawa K."/>
        </authorList>
    </citation>
    <scope>NUCLEOTIDE SEQUENCE [LARGE SCALE GENOMIC DNA]</scope>
</reference>
<feature type="domain" description="Integrase catalytic" evidence="1">
    <location>
        <begin position="1"/>
        <end position="66"/>
    </location>
</feature>
<keyword evidence="3" id="KW-1185">Reference proteome</keyword>
<dbReference type="SUPFAM" id="SSF53098">
    <property type="entry name" value="Ribonuclease H-like"/>
    <property type="match status" value="1"/>
</dbReference>
<dbReference type="AlphaFoldDB" id="A0A4Y2AD39"/>
<evidence type="ECO:0000313" key="3">
    <source>
        <dbReference type="Proteomes" id="UP000499080"/>
    </source>
</evidence>
<dbReference type="OrthoDB" id="6428870at2759"/>
<name>A0A4Y2AD39_ARAVE</name>
<gene>
    <name evidence="2" type="ORF">AVEN_12568_1</name>
</gene>
<sequence>MTTAYHPQTNGLTERFNKTLADMLSMYVRVEQKDSDEILPFVTFAYNTAKQDTTGFTPFYLIHGPDTETTLDIMFQIFPEETEGDYSARLVSRAEESRQLARLRILEAQERDRKRYDDSKHRIMYYKPGDLVRIFTPMRRPVREVA</sequence>
<accession>A0A4Y2AD39</accession>
<dbReference type="InterPro" id="IPR050951">
    <property type="entry name" value="Retrovirus_Pol_polyprotein"/>
</dbReference>
<organism evidence="2 3">
    <name type="scientific">Araneus ventricosus</name>
    <name type="common">Orbweaver spider</name>
    <name type="synonym">Epeira ventricosa</name>
    <dbReference type="NCBI Taxonomy" id="182803"/>
    <lineage>
        <taxon>Eukaryota</taxon>
        <taxon>Metazoa</taxon>
        <taxon>Ecdysozoa</taxon>
        <taxon>Arthropoda</taxon>
        <taxon>Chelicerata</taxon>
        <taxon>Arachnida</taxon>
        <taxon>Araneae</taxon>
        <taxon>Araneomorphae</taxon>
        <taxon>Entelegynae</taxon>
        <taxon>Araneoidea</taxon>
        <taxon>Araneidae</taxon>
        <taxon>Araneus</taxon>
    </lineage>
</organism>
<proteinExistence type="predicted"/>
<dbReference type="GO" id="GO:0003676">
    <property type="term" value="F:nucleic acid binding"/>
    <property type="evidence" value="ECO:0007669"/>
    <property type="project" value="InterPro"/>
</dbReference>
<dbReference type="InterPro" id="IPR012337">
    <property type="entry name" value="RNaseH-like_sf"/>
</dbReference>
<dbReference type="PANTHER" id="PTHR37984">
    <property type="entry name" value="PROTEIN CBG26694"/>
    <property type="match status" value="1"/>
</dbReference>
<comment type="caution">
    <text evidence="2">The sequence shown here is derived from an EMBL/GenBank/DDBJ whole genome shotgun (WGS) entry which is preliminary data.</text>
</comment>
<dbReference type="Proteomes" id="UP000499080">
    <property type="component" value="Unassembled WGS sequence"/>
</dbReference>
<dbReference type="InterPro" id="IPR036397">
    <property type="entry name" value="RNaseH_sf"/>
</dbReference>
<dbReference type="PANTHER" id="PTHR37984:SF15">
    <property type="entry name" value="INTEGRASE CATALYTIC DOMAIN-CONTAINING PROTEIN"/>
    <property type="match status" value="1"/>
</dbReference>
<dbReference type="EMBL" id="BGPR01000011">
    <property type="protein sequence ID" value="GBL76884.1"/>
    <property type="molecule type" value="Genomic_DNA"/>
</dbReference>